<dbReference type="Proteomes" id="UP000281094">
    <property type="component" value="Unassembled WGS sequence"/>
</dbReference>
<evidence type="ECO:0000256" key="2">
    <source>
        <dbReference type="ARBA" id="ARBA00011901"/>
    </source>
</evidence>
<dbReference type="PANTHER" id="PTHR30404:SF0">
    <property type="entry name" value="N-ACETYLMURAMOYL-L-ALANINE AMIDASE AMIC"/>
    <property type="match status" value="1"/>
</dbReference>
<dbReference type="SMART" id="SM00646">
    <property type="entry name" value="Ami_3"/>
    <property type="match status" value="1"/>
</dbReference>
<comment type="catalytic activity">
    <reaction evidence="1">
        <text>Hydrolyzes the link between N-acetylmuramoyl residues and L-amino acid residues in certain cell-wall glycopeptides.</text>
        <dbReference type="EC" id="3.5.1.28"/>
    </reaction>
</comment>
<evidence type="ECO:0000259" key="4">
    <source>
        <dbReference type="SMART" id="SM00646"/>
    </source>
</evidence>
<sequence>MRISSIVRPSRRPIPGKNSVRYFFSRYRSDRPARSWPFCVVAAIGLLGLPAVAFAEDSLPHRLYSIEITGDEQDTAVSLTFDRDPELAVKMLRGPERLIVDLPATAFEMPPEDVLPNGLVQSIRYGAMDQQRSRMVIGMRGPFTLDGPEKELREDGRYTVSFDLNLASQNAFETALKERLASASVVTVSTPKSERLPSNSPERKPFTIVVDAGHGGIDTGARGRDGVKEKDITLAFSLELKRQLEKIEGARIVQTRVDDRFIALNERVRIGRQADADLFISIHADSVRQDYVRGATVYTISKKASDAMAARLADSENAVDSVAGIDLPEEAEEVSDILLDLTRRETKGFSLRFARKLVDSMGEVLLMIKRPHRHAGFRVLTAPDVPSVLIELGYLSNDKDESLLQDDEWRTKAASAIAAAVAQYGEVREASLR</sequence>
<dbReference type="GO" id="GO:0008745">
    <property type="term" value="F:N-acetylmuramoyl-L-alanine amidase activity"/>
    <property type="evidence" value="ECO:0007669"/>
    <property type="project" value="UniProtKB-EC"/>
</dbReference>
<dbReference type="SUPFAM" id="SSF53187">
    <property type="entry name" value="Zn-dependent exopeptidases"/>
    <property type="match status" value="1"/>
</dbReference>
<dbReference type="EMBL" id="RCWN01000001">
    <property type="protein sequence ID" value="RLQ87761.1"/>
    <property type="molecule type" value="Genomic_DNA"/>
</dbReference>
<protein>
    <recommendedName>
        <fullName evidence="2">N-acetylmuramoyl-L-alanine amidase</fullName>
        <ecNumber evidence="2">3.5.1.28</ecNumber>
    </recommendedName>
</protein>
<accession>A0A3L7JDV0</accession>
<proteinExistence type="predicted"/>
<organism evidence="5 6">
    <name type="scientific">Notoacmeibacter ruber</name>
    <dbReference type="NCBI Taxonomy" id="2670375"/>
    <lineage>
        <taxon>Bacteria</taxon>
        <taxon>Pseudomonadati</taxon>
        <taxon>Pseudomonadota</taxon>
        <taxon>Alphaproteobacteria</taxon>
        <taxon>Hyphomicrobiales</taxon>
        <taxon>Notoacmeibacteraceae</taxon>
        <taxon>Notoacmeibacter</taxon>
    </lineage>
</organism>
<dbReference type="InterPro" id="IPR021731">
    <property type="entry name" value="AMIN_dom"/>
</dbReference>
<keyword evidence="3" id="KW-0378">Hydrolase</keyword>
<evidence type="ECO:0000313" key="5">
    <source>
        <dbReference type="EMBL" id="RLQ87761.1"/>
    </source>
</evidence>
<evidence type="ECO:0000313" key="6">
    <source>
        <dbReference type="Proteomes" id="UP000281094"/>
    </source>
</evidence>
<feature type="domain" description="MurNAc-LAA" evidence="4">
    <location>
        <begin position="268"/>
        <end position="422"/>
    </location>
</feature>
<dbReference type="Pfam" id="PF01520">
    <property type="entry name" value="Amidase_3"/>
    <property type="match status" value="1"/>
</dbReference>
<dbReference type="Gene3D" id="2.60.40.3500">
    <property type="match status" value="1"/>
</dbReference>
<reference evidence="5 6" key="1">
    <citation type="submission" date="2018-10" db="EMBL/GenBank/DDBJ databases">
        <title>Notoacmeibacter sp. M2BS9Y-3-1, whole genome shotgun sequence.</title>
        <authorList>
            <person name="Tuo L."/>
        </authorList>
    </citation>
    <scope>NUCLEOTIDE SEQUENCE [LARGE SCALE GENOMIC DNA]</scope>
    <source>
        <strain evidence="5 6">M2BS9Y-3-1</strain>
    </source>
</reference>
<evidence type="ECO:0000256" key="3">
    <source>
        <dbReference type="ARBA" id="ARBA00022801"/>
    </source>
</evidence>
<dbReference type="PANTHER" id="PTHR30404">
    <property type="entry name" value="N-ACETYLMURAMOYL-L-ALANINE AMIDASE"/>
    <property type="match status" value="1"/>
</dbReference>
<evidence type="ECO:0000256" key="1">
    <source>
        <dbReference type="ARBA" id="ARBA00001561"/>
    </source>
</evidence>
<gene>
    <name evidence="5" type="ORF">D8780_05610</name>
</gene>
<dbReference type="InterPro" id="IPR002508">
    <property type="entry name" value="MurNAc-LAA_cat"/>
</dbReference>
<name>A0A3L7JDV0_9HYPH</name>
<dbReference type="AlphaFoldDB" id="A0A3L7JDV0"/>
<dbReference type="CDD" id="cd02696">
    <property type="entry name" value="MurNAc-LAA"/>
    <property type="match status" value="1"/>
</dbReference>
<dbReference type="InterPro" id="IPR050695">
    <property type="entry name" value="N-acetylmuramoyl_amidase_3"/>
</dbReference>
<dbReference type="Pfam" id="PF11741">
    <property type="entry name" value="AMIN"/>
    <property type="match status" value="1"/>
</dbReference>
<keyword evidence="6" id="KW-1185">Reference proteome</keyword>
<dbReference type="EC" id="3.5.1.28" evidence="2"/>
<dbReference type="GO" id="GO:0030288">
    <property type="term" value="C:outer membrane-bounded periplasmic space"/>
    <property type="evidence" value="ECO:0007669"/>
    <property type="project" value="TreeGrafter"/>
</dbReference>
<dbReference type="GO" id="GO:0009253">
    <property type="term" value="P:peptidoglycan catabolic process"/>
    <property type="evidence" value="ECO:0007669"/>
    <property type="project" value="InterPro"/>
</dbReference>
<comment type="caution">
    <text evidence="5">The sequence shown here is derived from an EMBL/GenBank/DDBJ whole genome shotgun (WGS) entry which is preliminary data.</text>
</comment>
<dbReference type="Gene3D" id="3.40.630.40">
    <property type="entry name" value="Zn-dependent exopeptidases"/>
    <property type="match status" value="1"/>
</dbReference>